<evidence type="ECO:0000313" key="1">
    <source>
        <dbReference type="EMBL" id="RIB00243.1"/>
    </source>
</evidence>
<comment type="caution">
    <text evidence="1">The sequence shown here is derived from an EMBL/GenBank/DDBJ whole genome shotgun (WGS) entry which is preliminary data.</text>
</comment>
<reference evidence="1 2" key="1">
    <citation type="submission" date="2018-06" db="EMBL/GenBank/DDBJ databases">
        <title>Comparative genomics reveals the genomic features of Rhizophagus irregularis, R. cerebriforme, R. diaphanum and Gigaspora rosea, and their symbiotic lifestyle signature.</title>
        <authorList>
            <person name="Morin E."/>
            <person name="San Clemente H."/>
            <person name="Chen E.C.H."/>
            <person name="De La Providencia I."/>
            <person name="Hainaut M."/>
            <person name="Kuo A."/>
            <person name="Kohler A."/>
            <person name="Murat C."/>
            <person name="Tang N."/>
            <person name="Roy S."/>
            <person name="Loubradou J."/>
            <person name="Henrissat B."/>
            <person name="Grigoriev I.V."/>
            <person name="Corradi N."/>
            <person name="Roux C."/>
            <person name="Martin F.M."/>
        </authorList>
    </citation>
    <scope>NUCLEOTIDE SEQUENCE [LARGE SCALE GENOMIC DNA]</scope>
    <source>
        <strain evidence="1 2">DAOM 194757</strain>
    </source>
</reference>
<dbReference type="EMBL" id="QKWP01004740">
    <property type="protein sequence ID" value="RIB00243.1"/>
    <property type="molecule type" value="Genomic_DNA"/>
</dbReference>
<name>A0A397TYL6_9GLOM</name>
<keyword evidence="2" id="KW-1185">Reference proteome</keyword>
<sequence>MGRIAGARYLATLMTDTKIPGLKAIRKCVPGCTLDDLVMLCFLEAFLCAFIIVAYFID</sequence>
<organism evidence="1 2">
    <name type="scientific">Gigaspora rosea</name>
    <dbReference type="NCBI Taxonomy" id="44941"/>
    <lineage>
        <taxon>Eukaryota</taxon>
        <taxon>Fungi</taxon>
        <taxon>Fungi incertae sedis</taxon>
        <taxon>Mucoromycota</taxon>
        <taxon>Glomeromycotina</taxon>
        <taxon>Glomeromycetes</taxon>
        <taxon>Diversisporales</taxon>
        <taxon>Gigasporaceae</taxon>
        <taxon>Gigaspora</taxon>
    </lineage>
</organism>
<dbReference type="AlphaFoldDB" id="A0A397TYL6"/>
<evidence type="ECO:0000313" key="2">
    <source>
        <dbReference type="Proteomes" id="UP000266673"/>
    </source>
</evidence>
<proteinExistence type="predicted"/>
<accession>A0A397TYL6</accession>
<dbReference type="Proteomes" id="UP000266673">
    <property type="component" value="Unassembled WGS sequence"/>
</dbReference>
<gene>
    <name evidence="1" type="ORF">C2G38_2235027</name>
</gene>
<protein>
    <submittedName>
        <fullName evidence="1">Uncharacterized protein</fullName>
    </submittedName>
</protein>